<gene>
    <name evidence="2" type="ORF">A3K87_09930</name>
</gene>
<feature type="transmembrane region" description="Helical" evidence="1">
    <location>
        <begin position="51"/>
        <end position="73"/>
    </location>
</feature>
<comment type="caution">
    <text evidence="2">The sequence shown here is derived from an EMBL/GenBank/DDBJ whole genome shotgun (WGS) entry which is preliminary data.</text>
</comment>
<organism evidence="2 3">
    <name type="scientific">Variovorax paradoxus</name>
    <dbReference type="NCBI Taxonomy" id="34073"/>
    <lineage>
        <taxon>Bacteria</taxon>
        <taxon>Pseudomonadati</taxon>
        <taxon>Pseudomonadota</taxon>
        <taxon>Betaproteobacteria</taxon>
        <taxon>Burkholderiales</taxon>
        <taxon>Comamonadaceae</taxon>
        <taxon>Variovorax</taxon>
    </lineage>
</organism>
<name>A0AA91ICF2_VARPD</name>
<evidence type="ECO:0000313" key="2">
    <source>
        <dbReference type="EMBL" id="OAK66074.1"/>
    </source>
</evidence>
<proteinExistence type="predicted"/>
<accession>A0AA91ICF2</accession>
<evidence type="ECO:0000313" key="3">
    <source>
        <dbReference type="Proteomes" id="UP000077852"/>
    </source>
</evidence>
<evidence type="ECO:0000256" key="1">
    <source>
        <dbReference type="SAM" id="Phobius"/>
    </source>
</evidence>
<protein>
    <submittedName>
        <fullName evidence="2">Uncharacterized protein</fullName>
    </submittedName>
</protein>
<keyword evidence="1" id="KW-0812">Transmembrane</keyword>
<reference evidence="2 3" key="1">
    <citation type="submission" date="2016-03" db="EMBL/GenBank/DDBJ databases">
        <title>Genome sequence of Variovorax paradoxus KB5.</title>
        <authorList>
            <person name="Jeong H."/>
            <person name="Hong C.E."/>
            <person name="Jo S.H."/>
            <person name="Park J.M."/>
        </authorList>
    </citation>
    <scope>NUCLEOTIDE SEQUENCE [LARGE SCALE GENOMIC DNA]</scope>
    <source>
        <strain evidence="2 3">KB5</strain>
    </source>
</reference>
<dbReference type="AlphaFoldDB" id="A0AA91ICF2"/>
<sequence length="240" mass="26612">MKEKLVTVGTLVCLFVLTCLLLIHALAIFPGVTAIRWFFVTSAVVLGRLDAPAWVQAVGSIVAIAAAGGTAVWQTYAARRDASARDRKATSEKAMAIFYILRRAELVAQNAQRALHINGPAVDLAADQLEFVQEALRGLPIFEIPSAKLVFFLQRTDRDLLYILRIVRLKLEGSGRAKPVGSGLFQRIVRRLRTGMRECVDLIDPQLMSRYDQAEIEDFVVGEHILDDGVLYRTKDADFG</sequence>
<dbReference type="RefSeq" id="WP_081266664.1">
    <property type="nucleotide sequence ID" value="NZ_LVHG01000027.1"/>
</dbReference>
<keyword evidence="1" id="KW-0472">Membrane</keyword>
<keyword evidence="1" id="KW-1133">Transmembrane helix</keyword>
<dbReference type="Proteomes" id="UP000077852">
    <property type="component" value="Unassembled WGS sequence"/>
</dbReference>
<dbReference type="EMBL" id="LVHG01000027">
    <property type="protein sequence ID" value="OAK66074.1"/>
    <property type="molecule type" value="Genomic_DNA"/>
</dbReference>